<keyword evidence="2" id="KW-1185">Reference proteome</keyword>
<comment type="caution">
    <text evidence="1">The sequence shown here is derived from an EMBL/GenBank/DDBJ whole genome shotgun (WGS) entry which is preliminary data.</text>
</comment>
<dbReference type="Proteomes" id="UP000541444">
    <property type="component" value="Unassembled WGS sequence"/>
</dbReference>
<reference evidence="1 2" key="1">
    <citation type="journal article" date="2020" name="IScience">
        <title>Genome Sequencing of the Endangered Kingdonia uniflora (Circaeasteraceae, Ranunculales) Reveals Potential Mechanisms of Evolutionary Specialization.</title>
        <authorList>
            <person name="Sun Y."/>
            <person name="Deng T."/>
            <person name="Zhang A."/>
            <person name="Moore M.J."/>
            <person name="Landis J.B."/>
            <person name="Lin N."/>
            <person name="Zhang H."/>
            <person name="Zhang X."/>
            <person name="Huang J."/>
            <person name="Zhang X."/>
            <person name="Sun H."/>
            <person name="Wang H."/>
        </authorList>
    </citation>
    <scope>NUCLEOTIDE SEQUENCE [LARGE SCALE GENOMIC DNA]</scope>
    <source>
        <strain evidence="1">TB1705</strain>
        <tissue evidence="1">Leaf</tissue>
    </source>
</reference>
<protein>
    <submittedName>
        <fullName evidence="1">Uncharacterized protein</fullName>
    </submittedName>
</protein>
<gene>
    <name evidence="1" type="ORF">GIB67_040770</name>
</gene>
<proteinExistence type="predicted"/>
<evidence type="ECO:0000313" key="2">
    <source>
        <dbReference type="Proteomes" id="UP000541444"/>
    </source>
</evidence>
<evidence type="ECO:0000313" key="1">
    <source>
        <dbReference type="EMBL" id="KAF6146325.1"/>
    </source>
</evidence>
<sequence length="69" mass="8162">MFSFIFSFIKNQAPSKYCKINYRSYQQAMLMLILRDNVKVCTKIWKCFTLIVMNPNSKFVCSRLSPILV</sequence>
<dbReference type="EMBL" id="JACGCM010001992">
    <property type="protein sequence ID" value="KAF6146325.1"/>
    <property type="molecule type" value="Genomic_DNA"/>
</dbReference>
<organism evidence="1 2">
    <name type="scientific">Kingdonia uniflora</name>
    <dbReference type="NCBI Taxonomy" id="39325"/>
    <lineage>
        <taxon>Eukaryota</taxon>
        <taxon>Viridiplantae</taxon>
        <taxon>Streptophyta</taxon>
        <taxon>Embryophyta</taxon>
        <taxon>Tracheophyta</taxon>
        <taxon>Spermatophyta</taxon>
        <taxon>Magnoliopsida</taxon>
        <taxon>Ranunculales</taxon>
        <taxon>Circaeasteraceae</taxon>
        <taxon>Kingdonia</taxon>
    </lineage>
</organism>
<name>A0A7J7LUL7_9MAGN</name>
<accession>A0A7J7LUL7</accession>
<dbReference type="AlphaFoldDB" id="A0A7J7LUL7"/>